<evidence type="ECO:0000313" key="1">
    <source>
        <dbReference type="EMBL" id="SUH39363.1"/>
    </source>
</evidence>
<dbReference type="AlphaFoldDB" id="A0A379WZ75"/>
<name>A0A379WZ75_SALET</name>
<sequence length="123" mass="14835">MNRKNRCVLEIDKELTPFLFNAIIAIKNSEWSKLYDVENFYLIFNPIIRKTENVEFYTITFLSEEITQDNWMDIGSGGIEVKEINVNINVKTKRSHLYIWWSLVYWSERYSRTSFIINPRSFH</sequence>
<gene>
    <name evidence="1" type="ORF">NCTC8261_05717</name>
</gene>
<protein>
    <submittedName>
        <fullName evidence="1">Uncharacterized protein</fullName>
    </submittedName>
</protein>
<proteinExistence type="predicted"/>
<reference evidence="1 2" key="1">
    <citation type="submission" date="2018-06" db="EMBL/GenBank/DDBJ databases">
        <authorList>
            <consortium name="Pathogen Informatics"/>
            <person name="Doyle S."/>
        </authorList>
    </citation>
    <scope>NUCLEOTIDE SEQUENCE [LARGE SCALE GENOMIC DNA]</scope>
    <source>
        <strain evidence="1 2">NCTC8261</strain>
    </source>
</reference>
<accession>A0A379WZ75</accession>
<dbReference type="EMBL" id="UGXT01000002">
    <property type="protein sequence ID" value="SUH39363.1"/>
    <property type="molecule type" value="Genomic_DNA"/>
</dbReference>
<dbReference type="Proteomes" id="UP000254712">
    <property type="component" value="Unassembled WGS sequence"/>
</dbReference>
<organism evidence="1 2">
    <name type="scientific">Salmonella enterica I</name>
    <dbReference type="NCBI Taxonomy" id="59201"/>
    <lineage>
        <taxon>Bacteria</taxon>
        <taxon>Pseudomonadati</taxon>
        <taxon>Pseudomonadota</taxon>
        <taxon>Gammaproteobacteria</taxon>
        <taxon>Enterobacterales</taxon>
        <taxon>Enterobacteriaceae</taxon>
        <taxon>Salmonella</taxon>
    </lineage>
</organism>
<evidence type="ECO:0000313" key="2">
    <source>
        <dbReference type="Proteomes" id="UP000254712"/>
    </source>
</evidence>